<keyword evidence="5 10" id="KW-1133">Transmembrane helix</keyword>
<dbReference type="GO" id="GO:0007165">
    <property type="term" value="P:signal transduction"/>
    <property type="evidence" value="ECO:0007669"/>
    <property type="project" value="UniProtKB-KW"/>
</dbReference>
<dbReference type="PROSITE" id="PS50111">
    <property type="entry name" value="CHEMOTAXIS_TRANSDUC_2"/>
    <property type="match status" value="1"/>
</dbReference>
<evidence type="ECO:0000313" key="13">
    <source>
        <dbReference type="EMBL" id="MBO8450883.1"/>
    </source>
</evidence>
<dbReference type="Gene3D" id="3.30.450.20">
    <property type="entry name" value="PAS domain"/>
    <property type="match status" value="1"/>
</dbReference>
<dbReference type="GO" id="GO:0005886">
    <property type="term" value="C:plasma membrane"/>
    <property type="evidence" value="ECO:0007669"/>
    <property type="project" value="UniProtKB-SubCell"/>
</dbReference>
<dbReference type="PRINTS" id="PR00260">
    <property type="entry name" value="CHEMTRNSDUCR"/>
</dbReference>
<dbReference type="Pfam" id="PF00672">
    <property type="entry name" value="HAMP"/>
    <property type="match status" value="1"/>
</dbReference>
<dbReference type="CDD" id="cd06225">
    <property type="entry name" value="HAMP"/>
    <property type="match status" value="1"/>
</dbReference>
<dbReference type="GO" id="GO:0004888">
    <property type="term" value="F:transmembrane signaling receptor activity"/>
    <property type="evidence" value="ECO:0007669"/>
    <property type="project" value="InterPro"/>
</dbReference>
<dbReference type="InterPro" id="IPR051310">
    <property type="entry name" value="MCP_chemotaxis"/>
</dbReference>
<gene>
    <name evidence="13" type="ORF">IAA96_07230</name>
</gene>
<dbReference type="SUPFAM" id="SSF58104">
    <property type="entry name" value="Methyl-accepting chemotaxis protein (MCP) signaling domain"/>
    <property type="match status" value="1"/>
</dbReference>
<evidence type="ECO:0000256" key="3">
    <source>
        <dbReference type="ARBA" id="ARBA00022500"/>
    </source>
</evidence>
<evidence type="ECO:0000256" key="1">
    <source>
        <dbReference type="ARBA" id="ARBA00004651"/>
    </source>
</evidence>
<evidence type="ECO:0000256" key="8">
    <source>
        <dbReference type="PROSITE-ProRule" id="PRU00284"/>
    </source>
</evidence>
<dbReference type="Gene3D" id="1.10.287.950">
    <property type="entry name" value="Methyl-accepting chemotaxis protein"/>
    <property type="match status" value="1"/>
</dbReference>
<dbReference type="AlphaFoldDB" id="A0A9D9ENR8"/>
<keyword evidence="4 10" id="KW-0812">Transmembrane</keyword>
<organism evidence="13 14">
    <name type="scientific">Candidatus Avitreponema avistercoris</name>
    <dbReference type="NCBI Taxonomy" id="2840705"/>
    <lineage>
        <taxon>Bacteria</taxon>
        <taxon>Pseudomonadati</taxon>
        <taxon>Spirochaetota</taxon>
        <taxon>Spirochaetia</taxon>
        <taxon>Spirochaetales</taxon>
        <taxon>Candidatus Avitreponema</taxon>
    </lineage>
</organism>
<evidence type="ECO:0000256" key="10">
    <source>
        <dbReference type="SAM" id="Phobius"/>
    </source>
</evidence>
<dbReference type="InterPro" id="IPR003660">
    <property type="entry name" value="HAMP_dom"/>
</dbReference>
<evidence type="ECO:0000259" key="12">
    <source>
        <dbReference type="PROSITE" id="PS50885"/>
    </source>
</evidence>
<dbReference type="PANTHER" id="PTHR43531">
    <property type="entry name" value="PROTEIN ICFG"/>
    <property type="match status" value="1"/>
</dbReference>
<keyword evidence="3" id="KW-0145">Chemotaxis</keyword>
<evidence type="ECO:0000256" key="9">
    <source>
        <dbReference type="SAM" id="MobiDB-lite"/>
    </source>
</evidence>
<dbReference type="Pfam" id="PF00015">
    <property type="entry name" value="MCPsignal"/>
    <property type="match status" value="1"/>
</dbReference>
<proteinExistence type="inferred from homology"/>
<dbReference type="PROSITE" id="PS50885">
    <property type="entry name" value="HAMP"/>
    <property type="match status" value="1"/>
</dbReference>
<dbReference type="InterPro" id="IPR033479">
    <property type="entry name" value="dCache_1"/>
</dbReference>
<name>A0A9D9ENR8_9SPIR</name>
<protein>
    <submittedName>
        <fullName evidence="13">Methyl-accepting chemotaxis protein</fullName>
    </submittedName>
</protein>
<dbReference type="SMART" id="SM00283">
    <property type="entry name" value="MA"/>
    <property type="match status" value="1"/>
</dbReference>
<reference evidence="13" key="2">
    <citation type="journal article" date="2021" name="PeerJ">
        <title>Extensive microbial diversity within the chicken gut microbiome revealed by metagenomics and culture.</title>
        <authorList>
            <person name="Gilroy R."/>
            <person name="Ravi A."/>
            <person name="Getino M."/>
            <person name="Pursley I."/>
            <person name="Horton D.L."/>
            <person name="Alikhan N.F."/>
            <person name="Baker D."/>
            <person name="Gharbi K."/>
            <person name="Hall N."/>
            <person name="Watson M."/>
            <person name="Adriaenssens E.M."/>
            <person name="Foster-Nyarko E."/>
            <person name="Jarju S."/>
            <person name="Secka A."/>
            <person name="Antonio M."/>
            <person name="Oren A."/>
            <person name="Chaudhuri R.R."/>
            <person name="La Ragione R."/>
            <person name="Hildebrand F."/>
            <person name="Pallen M.J."/>
        </authorList>
    </citation>
    <scope>NUCLEOTIDE SEQUENCE</scope>
    <source>
        <strain evidence="13">B3-4054</strain>
    </source>
</reference>
<accession>A0A9D9ENR8</accession>
<keyword evidence="8" id="KW-0807">Transducer</keyword>
<feature type="domain" description="HAMP" evidence="12">
    <location>
        <begin position="310"/>
        <end position="370"/>
    </location>
</feature>
<comment type="subcellular location">
    <subcellularLocation>
        <location evidence="1">Cell membrane</location>
        <topology evidence="1">Multi-pass membrane protein</topology>
    </subcellularLocation>
</comment>
<keyword evidence="2" id="KW-1003">Cell membrane</keyword>
<comment type="similarity">
    <text evidence="7">Belongs to the methyl-accepting chemotaxis (MCP) protein family.</text>
</comment>
<evidence type="ECO:0000313" key="14">
    <source>
        <dbReference type="Proteomes" id="UP000823616"/>
    </source>
</evidence>
<feature type="domain" description="Methyl-accepting transducer" evidence="11">
    <location>
        <begin position="375"/>
        <end position="590"/>
    </location>
</feature>
<dbReference type="CDD" id="cd11386">
    <property type="entry name" value="MCP_signal"/>
    <property type="match status" value="1"/>
</dbReference>
<dbReference type="EMBL" id="JADIMS010000135">
    <property type="protein sequence ID" value="MBO8450883.1"/>
    <property type="molecule type" value="Genomic_DNA"/>
</dbReference>
<evidence type="ECO:0000256" key="2">
    <source>
        <dbReference type="ARBA" id="ARBA00022475"/>
    </source>
</evidence>
<feature type="transmembrane region" description="Helical" evidence="10">
    <location>
        <begin position="285"/>
        <end position="310"/>
    </location>
</feature>
<dbReference type="InterPro" id="IPR004090">
    <property type="entry name" value="Chemotax_Me-accpt_rcpt"/>
</dbReference>
<dbReference type="Pfam" id="PF02743">
    <property type="entry name" value="dCache_1"/>
    <property type="match status" value="1"/>
</dbReference>
<dbReference type="PANTHER" id="PTHR43531:SF11">
    <property type="entry name" value="METHYL-ACCEPTING CHEMOTAXIS PROTEIN 3"/>
    <property type="match status" value="1"/>
</dbReference>
<keyword evidence="6 10" id="KW-0472">Membrane</keyword>
<dbReference type="Proteomes" id="UP000823616">
    <property type="component" value="Unassembled WGS sequence"/>
</dbReference>
<evidence type="ECO:0000259" key="11">
    <source>
        <dbReference type="PROSITE" id="PS50111"/>
    </source>
</evidence>
<evidence type="ECO:0000256" key="7">
    <source>
        <dbReference type="ARBA" id="ARBA00029447"/>
    </source>
</evidence>
<reference evidence="13" key="1">
    <citation type="submission" date="2020-10" db="EMBL/GenBank/DDBJ databases">
        <authorList>
            <person name="Gilroy R."/>
        </authorList>
    </citation>
    <scope>NUCLEOTIDE SEQUENCE</scope>
    <source>
        <strain evidence="13">B3-4054</strain>
    </source>
</reference>
<feature type="region of interest" description="Disordered" evidence="9">
    <location>
        <begin position="387"/>
        <end position="409"/>
    </location>
</feature>
<comment type="caution">
    <text evidence="13">The sequence shown here is derived from an EMBL/GenBank/DDBJ whole genome shotgun (WGS) entry which is preliminary data.</text>
</comment>
<dbReference type="SMART" id="SM00304">
    <property type="entry name" value="HAMP"/>
    <property type="match status" value="1"/>
</dbReference>
<feature type="transmembrane region" description="Helical" evidence="10">
    <location>
        <begin position="6"/>
        <end position="31"/>
    </location>
</feature>
<dbReference type="CDD" id="cd12912">
    <property type="entry name" value="PDC2_MCP_like"/>
    <property type="match status" value="1"/>
</dbReference>
<feature type="region of interest" description="Disordered" evidence="9">
    <location>
        <begin position="608"/>
        <end position="667"/>
    </location>
</feature>
<sequence>MKSIKTFLILVTGSLVLGVCLLSTFIAYGFARSAAMEIVSENLGTLSDSVASHVAAAIDTETSVLQVLAQRTTMRSDDLTLEEKAADLVNIRNMDPSRLDYGVADLTGDTVTTSGAHINVADQDYFKRAVVGETLTTDPVRDLTRQDAYSLIYATPLRNNANRIIGVLFLNKDAKGLSDILSGIHVGQTGGPYVISNNTGNTIGDQDYNNVLSGENIERQAAGDSSLSGLAARHAVMRTGAEGVGEYFYRGVDYLMGYSQLPSENCDWTVVCRAPLREFTGRITVMLEVMLVVALVLSAAGIAIAVLIALNISKPVAVISEALNSISKGDLVIKNIDDKTRIQINSRKDEIGTMGTAMANMLANLIRITTNILTAAKQIEDGSAQISSTSQSVSSGASEQAASTEEMSATMEEMAANIRQNADNASKTQSIATKTSADSKVGGDAVTQAVNAVKEIAEKIHIVEDIASQTNLLALNAAIEAARAGEAGKGFAVVASEVRKLAERSQSAAGEISELSAHTLERAEQAGTLISNVVPSIDETSQLIEEIAVACREQDNGAQQVSKAIVQLDTVVQQNASASEEMAAMAEELSASARTLVETISYFNLGDGAPTVSREEPAGKPQPKPAPVQGSFSAPKPAEPRSGSHGISNQIPAGGHSSVSDDDFEEF</sequence>
<dbReference type="GO" id="GO:0006935">
    <property type="term" value="P:chemotaxis"/>
    <property type="evidence" value="ECO:0007669"/>
    <property type="project" value="UniProtKB-KW"/>
</dbReference>
<dbReference type="InterPro" id="IPR004089">
    <property type="entry name" value="MCPsignal_dom"/>
</dbReference>
<evidence type="ECO:0000256" key="5">
    <source>
        <dbReference type="ARBA" id="ARBA00022989"/>
    </source>
</evidence>
<evidence type="ECO:0000256" key="4">
    <source>
        <dbReference type="ARBA" id="ARBA00022692"/>
    </source>
</evidence>
<evidence type="ECO:0000256" key="6">
    <source>
        <dbReference type="ARBA" id="ARBA00023136"/>
    </source>
</evidence>